<evidence type="ECO:0000313" key="2">
    <source>
        <dbReference type="EMBL" id="KAA5545727.1"/>
    </source>
</evidence>
<proteinExistence type="predicted"/>
<dbReference type="InterPro" id="IPR035093">
    <property type="entry name" value="RelE/ParE_toxin_dom_sf"/>
</dbReference>
<accession>A0A5M6DDT2</accession>
<dbReference type="InterPro" id="IPR007712">
    <property type="entry name" value="RelE/ParE_toxin"/>
</dbReference>
<evidence type="ECO:0000313" key="3">
    <source>
        <dbReference type="Proteomes" id="UP000323426"/>
    </source>
</evidence>
<keyword evidence="3" id="KW-1185">Reference proteome</keyword>
<keyword evidence="1" id="KW-1277">Toxin-antitoxin system</keyword>
<sequence>MANKIVWTKRADKKFLNILKYLNEEWGQKVTKAFIRRTYNFLDLLIDFPEMDAVQNPSRNIRGFLLTKHTTVFYRIEGRNIILLNFFDNRKKN</sequence>
<dbReference type="Gene3D" id="3.30.2310.20">
    <property type="entry name" value="RelE-like"/>
    <property type="match status" value="1"/>
</dbReference>
<dbReference type="Proteomes" id="UP000323426">
    <property type="component" value="Unassembled WGS sequence"/>
</dbReference>
<organism evidence="2 3">
    <name type="scientific">Adhaeribacter rhizoryzae</name>
    <dbReference type="NCBI Taxonomy" id="2607907"/>
    <lineage>
        <taxon>Bacteria</taxon>
        <taxon>Pseudomonadati</taxon>
        <taxon>Bacteroidota</taxon>
        <taxon>Cytophagia</taxon>
        <taxon>Cytophagales</taxon>
        <taxon>Hymenobacteraceae</taxon>
        <taxon>Adhaeribacter</taxon>
    </lineage>
</organism>
<dbReference type="AlphaFoldDB" id="A0A5M6DDT2"/>
<dbReference type="Pfam" id="PF05016">
    <property type="entry name" value="ParE_toxin"/>
    <property type="match status" value="1"/>
</dbReference>
<dbReference type="EMBL" id="VWSF01000008">
    <property type="protein sequence ID" value="KAA5545727.1"/>
    <property type="molecule type" value="Genomic_DNA"/>
</dbReference>
<dbReference type="RefSeq" id="WP_150088730.1">
    <property type="nucleotide sequence ID" value="NZ_VWSF01000008.1"/>
</dbReference>
<protein>
    <submittedName>
        <fullName evidence="2">Type II toxin-antitoxin system RelE/ParE family toxin</fullName>
    </submittedName>
</protein>
<evidence type="ECO:0000256" key="1">
    <source>
        <dbReference type="ARBA" id="ARBA00022649"/>
    </source>
</evidence>
<gene>
    <name evidence="2" type="ORF">F0145_12400</name>
</gene>
<name>A0A5M6DDT2_9BACT</name>
<comment type="caution">
    <text evidence="2">The sequence shown here is derived from an EMBL/GenBank/DDBJ whole genome shotgun (WGS) entry which is preliminary data.</text>
</comment>
<reference evidence="2 3" key="1">
    <citation type="submission" date="2019-09" db="EMBL/GenBank/DDBJ databases">
        <title>Genome sequence and assembly of Adhaeribacter sp.</title>
        <authorList>
            <person name="Chhetri G."/>
        </authorList>
    </citation>
    <scope>NUCLEOTIDE SEQUENCE [LARGE SCALE GENOMIC DNA]</scope>
    <source>
        <strain evidence="2 3">DK36</strain>
    </source>
</reference>